<organism evidence="2 3">
    <name type="scientific">Maribacter aquivivus</name>
    <dbReference type="NCBI Taxonomy" id="228958"/>
    <lineage>
        <taxon>Bacteria</taxon>
        <taxon>Pseudomonadati</taxon>
        <taxon>Bacteroidota</taxon>
        <taxon>Flavobacteriia</taxon>
        <taxon>Flavobacteriales</taxon>
        <taxon>Flavobacteriaceae</taxon>
        <taxon>Maribacter</taxon>
    </lineage>
</organism>
<name>A0A1M6TUH7_9FLAO</name>
<gene>
    <name evidence="2" type="ORF">SAMN04488007_3373</name>
</gene>
<keyword evidence="3" id="KW-1185">Reference proteome</keyword>
<evidence type="ECO:0000313" key="3">
    <source>
        <dbReference type="Proteomes" id="UP000184314"/>
    </source>
</evidence>
<feature type="domain" description="Helix-turn-helix" evidence="1">
    <location>
        <begin position="40"/>
        <end position="86"/>
    </location>
</feature>
<dbReference type="EMBL" id="FQZX01000003">
    <property type="protein sequence ID" value="SHK60695.1"/>
    <property type="molecule type" value="Genomic_DNA"/>
</dbReference>
<accession>A0A1M6TUH7</accession>
<protein>
    <submittedName>
        <fullName evidence="2">DNA binding domain-containing protein, excisionase family</fullName>
    </submittedName>
</protein>
<dbReference type="OrthoDB" id="597977at2"/>
<evidence type="ECO:0000259" key="1">
    <source>
        <dbReference type="Pfam" id="PF12728"/>
    </source>
</evidence>
<dbReference type="RefSeq" id="WP_073246379.1">
    <property type="nucleotide sequence ID" value="NZ_FQZX01000003.1"/>
</dbReference>
<dbReference type="Pfam" id="PF12728">
    <property type="entry name" value="HTH_17"/>
    <property type="match status" value="1"/>
</dbReference>
<proteinExistence type="predicted"/>
<sequence>MDSLFKFTDEGIKYLAKLISDQLKDGIMVEKQSEQEIPVDINEASVFVKKSKYTLYGKVSRNEIPFHKRGKHLYFFKSELITWLKTGKQEDKTSVQNEVDEYLLKNQM</sequence>
<dbReference type="Proteomes" id="UP000184314">
    <property type="component" value="Unassembled WGS sequence"/>
</dbReference>
<dbReference type="AlphaFoldDB" id="A0A1M6TUH7"/>
<dbReference type="InterPro" id="IPR041657">
    <property type="entry name" value="HTH_17"/>
</dbReference>
<reference evidence="3" key="1">
    <citation type="submission" date="2016-11" db="EMBL/GenBank/DDBJ databases">
        <authorList>
            <person name="Varghese N."/>
            <person name="Submissions S."/>
        </authorList>
    </citation>
    <scope>NUCLEOTIDE SEQUENCE [LARGE SCALE GENOMIC DNA]</scope>
    <source>
        <strain evidence="3">DSM 16478</strain>
    </source>
</reference>
<evidence type="ECO:0000313" key="2">
    <source>
        <dbReference type="EMBL" id="SHK60695.1"/>
    </source>
</evidence>
<dbReference type="STRING" id="228958.SAMN04488007_3373"/>